<dbReference type="Proteomes" id="UP000198287">
    <property type="component" value="Unassembled WGS sequence"/>
</dbReference>
<keyword evidence="2" id="KW-1185">Reference proteome</keyword>
<dbReference type="GO" id="GO:0016874">
    <property type="term" value="F:ligase activity"/>
    <property type="evidence" value="ECO:0007669"/>
    <property type="project" value="UniProtKB-KW"/>
</dbReference>
<name>A0A226EAY9_FOLCA</name>
<keyword evidence="1" id="KW-0436">Ligase</keyword>
<reference evidence="1 2" key="1">
    <citation type="submission" date="2015-12" db="EMBL/GenBank/DDBJ databases">
        <title>The genome of Folsomia candida.</title>
        <authorList>
            <person name="Faddeeva A."/>
            <person name="Derks M.F."/>
            <person name="Anvar Y."/>
            <person name="Smit S."/>
            <person name="Van Straalen N."/>
            <person name="Roelofs D."/>
        </authorList>
    </citation>
    <scope>NUCLEOTIDE SEQUENCE [LARGE SCALE GENOMIC DNA]</scope>
    <source>
        <strain evidence="1 2">VU population</strain>
        <tissue evidence="1">Whole body</tissue>
    </source>
</reference>
<comment type="caution">
    <text evidence="1">The sequence shown here is derived from an EMBL/GenBank/DDBJ whole genome shotgun (WGS) entry which is preliminary data.</text>
</comment>
<dbReference type="PANTHER" id="PTHR46601:SF1">
    <property type="entry name" value="ADF-H DOMAIN-CONTAINING PROTEIN"/>
    <property type="match status" value="1"/>
</dbReference>
<dbReference type="AlphaFoldDB" id="A0A226EAY9"/>
<dbReference type="STRING" id="158441.A0A226EAY9"/>
<dbReference type="PANTHER" id="PTHR46601">
    <property type="entry name" value="ULP_PROTEASE DOMAIN-CONTAINING PROTEIN"/>
    <property type="match status" value="1"/>
</dbReference>
<dbReference type="OMA" id="VEWHFTE"/>
<gene>
    <name evidence="1" type="ORF">Fcan01_11586</name>
</gene>
<evidence type="ECO:0000313" key="2">
    <source>
        <dbReference type="Proteomes" id="UP000198287"/>
    </source>
</evidence>
<sequence>MKHDAATFHAFRGAIMKQLKLNHPRMQKIIYISDGTAAQYKNTSNLLNLLFHFEDYGIHVEWHFTETSHGKNTSDAMSAVVKRFIRLASLKGELITNPRAMFDVAERNLTTEKLRFFYVPKKEVDLVRQAVVDVTRWSKQSLELRRCMDLSP</sequence>
<protein>
    <submittedName>
        <fullName evidence="1">Glutamate--tRNA ligase</fullName>
    </submittedName>
</protein>
<organism evidence="1 2">
    <name type="scientific">Folsomia candida</name>
    <name type="common">Springtail</name>
    <dbReference type="NCBI Taxonomy" id="158441"/>
    <lineage>
        <taxon>Eukaryota</taxon>
        <taxon>Metazoa</taxon>
        <taxon>Ecdysozoa</taxon>
        <taxon>Arthropoda</taxon>
        <taxon>Hexapoda</taxon>
        <taxon>Collembola</taxon>
        <taxon>Entomobryomorpha</taxon>
        <taxon>Isotomoidea</taxon>
        <taxon>Isotomidae</taxon>
        <taxon>Proisotominae</taxon>
        <taxon>Folsomia</taxon>
    </lineage>
</organism>
<accession>A0A226EAY9</accession>
<dbReference type="EMBL" id="LNIX01000005">
    <property type="protein sequence ID" value="OXA54693.1"/>
    <property type="molecule type" value="Genomic_DNA"/>
</dbReference>
<proteinExistence type="predicted"/>
<evidence type="ECO:0000313" key="1">
    <source>
        <dbReference type="EMBL" id="OXA54693.1"/>
    </source>
</evidence>